<evidence type="ECO:0000313" key="1">
    <source>
        <dbReference type="EMBL" id="CAB4273345.1"/>
    </source>
</evidence>
<name>A0A6J5UDU4_PRUAR</name>
<protein>
    <submittedName>
        <fullName evidence="1">Uncharacterized protein</fullName>
    </submittedName>
</protein>
<sequence>MSRTLYLVEPEDSSGFDLKDHDCNRSRVLSKYKFPLRDAEELLNNHRNGMTSKTWISSDSGFGFSPRTNEYKVIRILNEGTPHPNRNRVVEIHKLGTVSWKSAGTAPCSSL</sequence>
<dbReference type="EMBL" id="CAEKDK010000003">
    <property type="protein sequence ID" value="CAB4273345.1"/>
    <property type="molecule type" value="Genomic_DNA"/>
</dbReference>
<accession>A0A6J5UDU4</accession>
<proteinExistence type="predicted"/>
<organism evidence="1 2">
    <name type="scientific">Prunus armeniaca</name>
    <name type="common">Apricot</name>
    <name type="synonym">Armeniaca vulgaris</name>
    <dbReference type="NCBI Taxonomy" id="36596"/>
    <lineage>
        <taxon>Eukaryota</taxon>
        <taxon>Viridiplantae</taxon>
        <taxon>Streptophyta</taxon>
        <taxon>Embryophyta</taxon>
        <taxon>Tracheophyta</taxon>
        <taxon>Spermatophyta</taxon>
        <taxon>Magnoliopsida</taxon>
        <taxon>eudicotyledons</taxon>
        <taxon>Gunneridae</taxon>
        <taxon>Pentapetalae</taxon>
        <taxon>rosids</taxon>
        <taxon>fabids</taxon>
        <taxon>Rosales</taxon>
        <taxon>Rosaceae</taxon>
        <taxon>Amygdaloideae</taxon>
        <taxon>Amygdaleae</taxon>
        <taxon>Prunus</taxon>
    </lineage>
</organism>
<gene>
    <name evidence="1" type="ORF">CURHAP_LOCUS20818</name>
</gene>
<dbReference type="AlphaFoldDB" id="A0A6J5UDU4"/>
<reference evidence="1 2" key="1">
    <citation type="submission" date="2020-05" db="EMBL/GenBank/DDBJ databases">
        <authorList>
            <person name="Campoy J."/>
            <person name="Schneeberger K."/>
            <person name="Spophaly S."/>
        </authorList>
    </citation>
    <scope>NUCLEOTIDE SEQUENCE [LARGE SCALE GENOMIC DNA]</scope>
    <source>
        <strain evidence="1">PruArmRojPasFocal</strain>
    </source>
</reference>
<dbReference type="Proteomes" id="UP000507222">
    <property type="component" value="Unassembled WGS sequence"/>
</dbReference>
<evidence type="ECO:0000313" key="2">
    <source>
        <dbReference type="Proteomes" id="UP000507222"/>
    </source>
</evidence>